<proteinExistence type="predicted"/>
<protein>
    <submittedName>
        <fullName evidence="1">Uncharacterized protein conserved in bacteria, putative virulence factor</fullName>
    </submittedName>
</protein>
<organism evidence="1 2">
    <name type="scientific">Serratia rubidaea</name>
    <name type="common">Serratia marinorubra</name>
    <dbReference type="NCBI Taxonomy" id="61652"/>
    <lineage>
        <taxon>Bacteria</taxon>
        <taxon>Pseudomonadati</taxon>
        <taxon>Pseudomonadota</taxon>
        <taxon>Gammaproteobacteria</taxon>
        <taxon>Enterobacterales</taxon>
        <taxon>Yersiniaceae</taxon>
        <taxon>Serratia</taxon>
    </lineage>
</organism>
<dbReference type="EMBL" id="LR134155">
    <property type="protein sequence ID" value="VEA73659.1"/>
    <property type="molecule type" value="Genomic_DNA"/>
</dbReference>
<gene>
    <name evidence="1" type="ORF">NCTC9419_05294</name>
</gene>
<evidence type="ECO:0000313" key="1">
    <source>
        <dbReference type="EMBL" id="VEA73659.1"/>
    </source>
</evidence>
<dbReference type="Proteomes" id="UP000271603">
    <property type="component" value="Chromosome"/>
</dbReference>
<dbReference type="AlphaFoldDB" id="A0A3S4JZ06"/>
<name>A0A3S4JZ06_SERRU</name>
<accession>A0A3S4JZ06</accession>
<dbReference type="Pfam" id="PF07520">
    <property type="entry name" value="SrfB"/>
    <property type="match status" value="1"/>
</dbReference>
<sequence length="205" mass="23482">MVAHYACDVLLLTGRPCRLPGVQALLRHLQPLPAGRMLSLDGYHASQWYPFARHGRIDTPKSTAAVGAMLCLLALDLRLGSFYFKAGDFQPYSTLRYLGMLDARQSLSDANIYYRDIDLDRRDFSLDARAFSLHGPLRLGFRQLDNERWPPRRCIACRLSMRSWRVGWPATRCCRCGCRLPTANGSNWRPPRWTTAKRCRCRTCS</sequence>
<evidence type="ECO:0000313" key="2">
    <source>
        <dbReference type="Proteomes" id="UP000271603"/>
    </source>
</evidence>
<reference evidence="1 2" key="1">
    <citation type="submission" date="2018-12" db="EMBL/GenBank/DDBJ databases">
        <authorList>
            <consortium name="Pathogen Informatics"/>
        </authorList>
    </citation>
    <scope>NUCLEOTIDE SEQUENCE [LARGE SCALE GENOMIC DNA]</scope>
    <source>
        <strain evidence="1 2">NCTC9419</strain>
    </source>
</reference>
<dbReference type="InterPro" id="IPR009216">
    <property type="entry name" value="Virulence_factor_SrfB"/>
</dbReference>